<organism evidence="1">
    <name type="scientific">hydrothermal vent metagenome</name>
    <dbReference type="NCBI Taxonomy" id="652676"/>
    <lineage>
        <taxon>unclassified sequences</taxon>
        <taxon>metagenomes</taxon>
        <taxon>ecological metagenomes</taxon>
    </lineage>
</organism>
<evidence type="ECO:0000313" key="1">
    <source>
        <dbReference type="EMBL" id="VAX15426.1"/>
    </source>
</evidence>
<dbReference type="InterPro" id="IPR036563">
    <property type="entry name" value="MoaE_sf"/>
</dbReference>
<dbReference type="GO" id="GO:0006777">
    <property type="term" value="P:Mo-molybdopterin cofactor biosynthetic process"/>
    <property type="evidence" value="ECO:0007669"/>
    <property type="project" value="InterPro"/>
</dbReference>
<dbReference type="SUPFAM" id="SSF54690">
    <property type="entry name" value="Molybdopterin synthase subunit MoaE"/>
    <property type="match status" value="1"/>
</dbReference>
<protein>
    <submittedName>
        <fullName evidence="1">Molybdenum cofactor biosynthesis protein MoaE</fullName>
    </submittedName>
</protein>
<reference evidence="1" key="1">
    <citation type="submission" date="2018-06" db="EMBL/GenBank/DDBJ databases">
        <authorList>
            <person name="Zhirakovskaya E."/>
        </authorList>
    </citation>
    <scope>NUCLEOTIDE SEQUENCE</scope>
</reference>
<dbReference type="AlphaFoldDB" id="A0A3B1BAV4"/>
<accession>A0A3B1BAV4</accession>
<dbReference type="PANTHER" id="PTHR23404">
    <property type="entry name" value="MOLYBDOPTERIN SYNTHASE RELATED"/>
    <property type="match status" value="1"/>
</dbReference>
<name>A0A3B1BAV4_9ZZZZ</name>
<sequence>MARLQRTDFDVGAEVRALVKKNRRTGAVVTFLGVVRDFSRGEDIVKLDFKHYAGMAEKELDKLERAGAERFDILDCLIVHRTGEIMVNENIVLIIVTSVSRNVAFEACEWLIDELKKRIPIWKNEFTATGRHWVEDHP</sequence>
<dbReference type="Pfam" id="PF02391">
    <property type="entry name" value="MoaE"/>
    <property type="match status" value="1"/>
</dbReference>
<dbReference type="Gene3D" id="3.90.1170.40">
    <property type="entry name" value="Molybdopterin biosynthesis MoaE subunit"/>
    <property type="match status" value="1"/>
</dbReference>
<proteinExistence type="predicted"/>
<gene>
    <name evidence="1" type="ORF">MNBD_NITROSPINAE04-2065</name>
</gene>
<dbReference type="InterPro" id="IPR003448">
    <property type="entry name" value="Mopterin_biosynth_MoaE"/>
</dbReference>
<dbReference type="EMBL" id="UOGA01000037">
    <property type="protein sequence ID" value="VAX15426.1"/>
    <property type="molecule type" value="Genomic_DNA"/>
</dbReference>
<dbReference type="CDD" id="cd00756">
    <property type="entry name" value="MoaE"/>
    <property type="match status" value="1"/>
</dbReference>